<protein>
    <recommendedName>
        <fullName evidence="6">PHD-type domain-containing protein</fullName>
    </recommendedName>
</protein>
<gene>
    <name evidence="7" type="ORF">NE237_000478</name>
</gene>
<evidence type="ECO:0000256" key="2">
    <source>
        <dbReference type="ARBA" id="ARBA00022771"/>
    </source>
</evidence>
<name>A0A9Q0QXH1_9MAGN</name>
<keyword evidence="2 4" id="KW-0863">Zinc-finger</keyword>
<feature type="domain" description="PHD-type" evidence="6">
    <location>
        <begin position="85"/>
        <end position="134"/>
    </location>
</feature>
<evidence type="ECO:0000256" key="4">
    <source>
        <dbReference type="PROSITE-ProRule" id="PRU00146"/>
    </source>
</evidence>
<evidence type="ECO:0000259" key="6">
    <source>
        <dbReference type="PROSITE" id="PS50016"/>
    </source>
</evidence>
<evidence type="ECO:0000313" key="7">
    <source>
        <dbReference type="EMBL" id="KAJ4975372.1"/>
    </source>
</evidence>
<proteinExistence type="predicted"/>
<organism evidence="7 8">
    <name type="scientific">Protea cynaroides</name>
    <dbReference type="NCBI Taxonomy" id="273540"/>
    <lineage>
        <taxon>Eukaryota</taxon>
        <taxon>Viridiplantae</taxon>
        <taxon>Streptophyta</taxon>
        <taxon>Embryophyta</taxon>
        <taxon>Tracheophyta</taxon>
        <taxon>Spermatophyta</taxon>
        <taxon>Magnoliopsida</taxon>
        <taxon>Proteales</taxon>
        <taxon>Proteaceae</taxon>
        <taxon>Protea</taxon>
    </lineage>
</organism>
<evidence type="ECO:0000256" key="3">
    <source>
        <dbReference type="ARBA" id="ARBA00022833"/>
    </source>
</evidence>
<dbReference type="GO" id="GO:0008270">
    <property type="term" value="F:zinc ion binding"/>
    <property type="evidence" value="ECO:0007669"/>
    <property type="project" value="UniProtKB-KW"/>
</dbReference>
<keyword evidence="8" id="KW-1185">Reference proteome</keyword>
<feature type="region of interest" description="Disordered" evidence="5">
    <location>
        <begin position="1"/>
        <end position="20"/>
    </location>
</feature>
<dbReference type="PANTHER" id="PTHR47863">
    <property type="entry name" value="RING/FYVE/PHD ZINC FINGER SUPERFAMILY PROTEIN"/>
    <property type="match status" value="1"/>
</dbReference>
<feature type="compositionally biased region" description="Basic residues" evidence="5">
    <location>
        <begin position="1"/>
        <end position="10"/>
    </location>
</feature>
<dbReference type="InterPro" id="IPR019786">
    <property type="entry name" value="Zinc_finger_PHD-type_CS"/>
</dbReference>
<reference evidence="7" key="1">
    <citation type="journal article" date="2023" name="Plant J.">
        <title>The genome of the king protea, Protea cynaroides.</title>
        <authorList>
            <person name="Chang J."/>
            <person name="Duong T.A."/>
            <person name="Schoeman C."/>
            <person name="Ma X."/>
            <person name="Roodt D."/>
            <person name="Barker N."/>
            <person name="Li Z."/>
            <person name="Van de Peer Y."/>
            <person name="Mizrachi E."/>
        </authorList>
    </citation>
    <scope>NUCLEOTIDE SEQUENCE</scope>
    <source>
        <tissue evidence="7">Young leaves</tissue>
    </source>
</reference>
<evidence type="ECO:0000256" key="1">
    <source>
        <dbReference type="ARBA" id="ARBA00022723"/>
    </source>
</evidence>
<dbReference type="Proteomes" id="UP001141806">
    <property type="component" value="Unassembled WGS sequence"/>
</dbReference>
<dbReference type="PROSITE" id="PS01359">
    <property type="entry name" value="ZF_PHD_1"/>
    <property type="match status" value="1"/>
</dbReference>
<comment type="caution">
    <text evidence="7">The sequence shown here is derived from an EMBL/GenBank/DDBJ whole genome shotgun (WGS) entry which is preliminary data.</text>
</comment>
<dbReference type="EMBL" id="JAMYWD010000003">
    <property type="protein sequence ID" value="KAJ4975372.1"/>
    <property type="molecule type" value="Genomic_DNA"/>
</dbReference>
<dbReference type="PROSITE" id="PS50016">
    <property type="entry name" value="ZF_PHD_2"/>
    <property type="match status" value="1"/>
</dbReference>
<accession>A0A9Q0QXH1</accession>
<sequence>MVAKRCKRSKNGVEETNANRPHHVSLIDEAKDDSVYGIAPKASISIDRHPDSRDKLIAATKEHCFLNSRNTGGQVSINLEDCTGEELCIKCDGSGQLLICNGNNCPLVVHQSCLGYEASFDKMGNFYCPFCSYRSAVAEFQGAKKELYFAKNALSIFLASMEERVPGCQRQANPSIACKEEEMVEEETKLGGHTINSSLTKGKDVLEKIFDENQSKNGEEELQAQCSVAHESSVTSTTGELTHQVSHQESMEGQLQKEAFKVCGGDDLPSGENFVVLPEIIDVSVSKRQRCNKNVFEEQPSISEVENAGDENKEDVALGNPIKSQGATKWLNPVTLNLGRRKRHWSAEEEEILKDGV</sequence>
<keyword evidence="3" id="KW-0862">Zinc</keyword>
<dbReference type="SMART" id="SM00249">
    <property type="entry name" value="PHD"/>
    <property type="match status" value="1"/>
</dbReference>
<dbReference type="AlphaFoldDB" id="A0A9Q0QXH1"/>
<dbReference type="PANTHER" id="PTHR47863:SF4">
    <property type="entry name" value="RING_FYVE_PHD ZINC FINGER SUPERFAMILY PROTEIN"/>
    <property type="match status" value="1"/>
</dbReference>
<dbReference type="InterPro" id="IPR011011">
    <property type="entry name" value="Znf_FYVE_PHD"/>
</dbReference>
<dbReference type="InterPro" id="IPR019787">
    <property type="entry name" value="Znf_PHD-finger"/>
</dbReference>
<evidence type="ECO:0000256" key="5">
    <source>
        <dbReference type="SAM" id="MobiDB-lite"/>
    </source>
</evidence>
<dbReference type="Gene3D" id="3.30.40.10">
    <property type="entry name" value="Zinc/RING finger domain, C3HC4 (zinc finger)"/>
    <property type="match status" value="1"/>
</dbReference>
<dbReference type="InterPro" id="IPR001965">
    <property type="entry name" value="Znf_PHD"/>
</dbReference>
<keyword evidence="1" id="KW-0479">Metal-binding</keyword>
<dbReference type="InterPro" id="IPR013083">
    <property type="entry name" value="Znf_RING/FYVE/PHD"/>
</dbReference>
<evidence type="ECO:0000313" key="8">
    <source>
        <dbReference type="Proteomes" id="UP001141806"/>
    </source>
</evidence>
<dbReference type="SUPFAM" id="SSF57903">
    <property type="entry name" value="FYVE/PHD zinc finger"/>
    <property type="match status" value="1"/>
</dbReference>
<dbReference type="OrthoDB" id="608866at2759"/>